<proteinExistence type="predicted"/>
<dbReference type="SUPFAM" id="SSF54637">
    <property type="entry name" value="Thioesterase/thiol ester dehydrase-isomerase"/>
    <property type="match status" value="1"/>
</dbReference>
<feature type="domain" description="MaoC-like" evidence="2">
    <location>
        <begin position="13"/>
        <end position="106"/>
    </location>
</feature>
<evidence type="ECO:0000313" key="3">
    <source>
        <dbReference type="EMBL" id="SEN31749.1"/>
    </source>
</evidence>
<dbReference type="Proteomes" id="UP000199459">
    <property type="component" value="Unassembled WGS sequence"/>
</dbReference>
<dbReference type="GO" id="GO:0006635">
    <property type="term" value="P:fatty acid beta-oxidation"/>
    <property type="evidence" value="ECO:0007669"/>
    <property type="project" value="UniProtKB-UniPathway"/>
</dbReference>
<organism evidence="3 4">
    <name type="scientific">Nitrosomonas marina</name>
    <dbReference type="NCBI Taxonomy" id="917"/>
    <lineage>
        <taxon>Bacteria</taxon>
        <taxon>Pseudomonadati</taxon>
        <taxon>Pseudomonadota</taxon>
        <taxon>Betaproteobacteria</taxon>
        <taxon>Nitrosomonadales</taxon>
        <taxon>Nitrosomonadaceae</taxon>
        <taxon>Nitrosomonas</taxon>
    </lineage>
</organism>
<gene>
    <name evidence="3" type="ORF">SAMN05216325_11365</name>
</gene>
<dbReference type="OrthoDB" id="9774179at2"/>
<evidence type="ECO:0000259" key="2">
    <source>
        <dbReference type="Pfam" id="PF01575"/>
    </source>
</evidence>
<comment type="pathway">
    <text evidence="1">Lipid metabolism; fatty acid beta-oxidation.</text>
</comment>
<dbReference type="Gene3D" id="3.40.50.720">
    <property type="entry name" value="NAD(P)-binding Rossmann-like Domain"/>
    <property type="match status" value="1"/>
</dbReference>
<dbReference type="Pfam" id="PF01575">
    <property type="entry name" value="MaoC_dehydratas"/>
    <property type="match status" value="1"/>
</dbReference>
<dbReference type="EMBL" id="FOCP01000013">
    <property type="protein sequence ID" value="SEN31749.1"/>
    <property type="molecule type" value="Genomic_DNA"/>
</dbReference>
<evidence type="ECO:0000256" key="1">
    <source>
        <dbReference type="ARBA" id="ARBA00005005"/>
    </source>
</evidence>
<name>A0A1H8FJ64_9PROT</name>
<dbReference type="PRINTS" id="PR00081">
    <property type="entry name" value="GDHRDH"/>
</dbReference>
<sequence>MNWHKIGAFQADQETSCRFAQVSGDYNPLHVDPVLARRYQFGTTVMHGVNGVLKALDCMLKMHGCAVSIDTVKVQFVRPVLHGDRVDVFSQQITEQNFRLRLSVQERRVQDIDLTFGDQSGIKPELVTYQPGSSETPQPADLHFDNTKDLDGMLDLVWIPDTIQGLFPHVKRFLPDNQIAVILGLTQIVGMRCPGLHSVFTGLSVHFKQKVTACDKNLKFTILHRDNRFSLVTIGITHNTASGEIHALFRPEPVSQETYTELQTRVPRNQFVDQKALIIGGSRGIGEVTAKLIAAGGGHSVITYNQGEQDAQGIANDIRSHGGRCDVLSYNVLSGQEIDITNCISNERISHIYYFASPLIEKGDRLVWDNAVFQKYCNFYLTGFAALIEKFLCNAAYGKQPITVFVPSTVFLEQPQNGFTEYIAAKAAVEAFVQQLSAKYPNWIFHLPRLPRMLTDQTSGLNVKWAQTTAATMLDVLSSLNTSTR</sequence>
<dbReference type="GO" id="GO:0004300">
    <property type="term" value="F:enoyl-CoA hydratase activity"/>
    <property type="evidence" value="ECO:0007669"/>
    <property type="project" value="UniProtKB-ARBA"/>
</dbReference>
<dbReference type="SUPFAM" id="SSF51735">
    <property type="entry name" value="NAD(P)-binding Rossmann-fold domains"/>
    <property type="match status" value="1"/>
</dbReference>
<dbReference type="InterPro" id="IPR002539">
    <property type="entry name" value="MaoC-like_dom"/>
</dbReference>
<dbReference type="InterPro" id="IPR036291">
    <property type="entry name" value="NAD(P)-bd_dom_sf"/>
</dbReference>
<evidence type="ECO:0000313" key="4">
    <source>
        <dbReference type="Proteomes" id="UP000199459"/>
    </source>
</evidence>
<dbReference type="Gene3D" id="3.10.129.10">
    <property type="entry name" value="Hotdog Thioesterase"/>
    <property type="match status" value="1"/>
</dbReference>
<dbReference type="PANTHER" id="PTHR43841">
    <property type="entry name" value="3-HYDROXYACYL-THIOESTER DEHYDRATASE HTDX-RELATED"/>
    <property type="match status" value="1"/>
</dbReference>
<dbReference type="RefSeq" id="WP_090632469.1">
    <property type="nucleotide sequence ID" value="NZ_FOCP01000013.1"/>
</dbReference>
<dbReference type="Pfam" id="PF00106">
    <property type="entry name" value="adh_short"/>
    <property type="match status" value="1"/>
</dbReference>
<dbReference type="InterPro" id="IPR002347">
    <property type="entry name" value="SDR_fam"/>
</dbReference>
<dbReference type="STRING" id="917.SAMN05216326_10249"/>
<dbReference type="PANTHER" id="PTHR43841:SF1">
    <property type="entry name" value="3-HYDROXYACYL-THIOESTER DEHYDRATASE X"/>
    <property type="match status" value="1"/>
</dbReference>
<accession>A0A1H8FJ64</accession>
<dbReference type="AlphaFoldDB" id="A0A1H8FJ64"/>
<protein>
    <submittedName>
        <fullName evidence="3">Short chain dehydrogenase</fullName>
    </submittedName>
</protein>
<reference evidence="3 4" key="1">
    <citation type="submission" date="2016-10" db="EMBL/GenBank/DDBJ databases">
        <authorList>
            <person name="de Groot N.N."/>
        </authorList>
    </citation>
    <scope>NUCLEOTIDE SEQUENCE [LARGE SCALE GENOMIC DNA]</scope>
    <source>
        <strain evidence="3 4">Nm22</strain>
    </source>
</reference>
<dbReference type="CDD" id="cd03441">
    <property type="entry name" value="R_hydratase_like"/>
    <property type="match status" value="1"/>
</dbReference>
<dbReference type="UniPathway" id="UPA00659"/>
<dbReference type="InterPro" id="IPR029069">
    <property type="entry name" value="HotDog_dom_sf"/>
</dbReference>